<sequence length="383" mass="42369">IDFDSLSYAFFQNENNDSQLRLLRANDNRRISLKKNWRNCAVDVASSWFIGCEGVTKGISNKAFNIWQGKDRKYHLKVTSNPSYTDILKGKIIKITIHCTKPNRFRKMLFKFEGALNCSISVPNLQPSVPTTMTTAIEEATASSSSSSSSLLSSSSSSSRPSPSSTSFSSSFSAPLPFSSLLSPSSTTTKTTASRSNTLPLNSSSSSKTSQIRIAHKPDGDDLYNELTLEGPPALYASTYDIPNPLYRDETLSRGENQTQPGIDDHFYAPLNFQQGCNIYGLGSNQDTNDSIYQNYGAFSIEQPIYSLLEELTTVQPMKKPTQESSEPVYNVPDEPDQELSGNPNHFDSIFPEQPVYNTLESPFGSGEDPECINEPIYNVLEE</sequence>
<evidence type="ECO:0000313" key="2">
    <source>
        <dbReference type="EMBL" id="CAH3180630.1"/>
    </source>
</evidence>
<feature type="compositionally biased region" description="Low complexity" evidence="1">
    <location>
        <begin position="146"/>
        <end position="210"/>
    </location>
</feature>
<evidence type="ECO:0000256" key="1">
    <source>
        <dbReference type="SAM" id="MobiDB-lite"/>
    </source>
</evidence>
<keyword evidence="3" id="KW-1185">Reference proteome</keyword>
<evidence type="ECO:0000313" key="3">
    <source>
        <dbReference type="Proteomes" id="UP001159405"/>
    </source>
</evidence>
<comment type="caution">
    <text evidence="2">The sequence shown here is derived from an EMBL/GenBank/DDBJ whole genome shotgun (WGS) entry which is preliminary data.</text>
</comment>
<gene>
    <name evidence="2" type="ORF">PLOB_00023761</name>
</gene>
<proteinExistence type="predicted"/>
<organism evidence="2 3">
    <name type="scientific">Porites lobata</name>
    <dbReference type="NCBI Taxonomy" id="104759"/>
    <lineage>
        <taxon>Eukaryota</taxon>
        <taxon>Metazoa</taxon>
        <taxon>Cnidaria</taxon>
        <taxon>Anthozoa</taxon>
        <taxon>Hexacorallia</taxon>
        <taxon>Scleractinia</taxon>
        <taxon>Fungiina</taxon>
        <taxon>Poritidae</taxon>
        <taxon>Porites</taxon>
    </lineage>
</organism>
<protein>
    <submittedName>
        <fullName evidence="2">Uncharacterized protein</fullName>
    </submittedName>
</protein>
<accession>A0ABN8RQ23</accession>
<name>A0ABN8RQ23_9CNID</name>
<dbReference type="EMBL" id="CALNXK010000280">
    <property type="protein sequence ID" value="CAH3180630.1"/>
    <property type="molecule type" value="Genomic_DNA"/>
</dbReference>
<feature type="non-terminal residue" evidence="2">
    <location>
        <position position="383"/>
    </location>
</feature>
<dbReference type="Proteomes" id="UP001159405">
    <property type="component" value="Unassembled WGS sequence"/>
</dbReference>
<feature type="region of interest" description="Disordered" evidence="1">
    <location>
        <begin position="320"/>
        <end position="352"/>
    </location>
</feature>
<reference evidence="2 3" key="1">
    <citation type="submission" date="2022-05" db="EMBL/GenBank/DDBJ databases">
        <authorList>
            <consortium name="Genoscope - CEA"/>
            <person name="William W."/>
        </authorList>
    </citation>
    <scope>NUCLEOTIDE SEQUENCE [LARGE SCALE GENOMIC DNA]</scope>
</reference>
<feature type="region of interest" description="Disordered" evidence="1">
    <location>
        <begin position="146"/>
        <end position="212"/>
    </location>
</feature>
<feature type="non-terminal residue" evidence="2">
    <location>
        <position position="1"/>
    </location>
</feature>